<dbReference type="InterPro" id="IPR036890">
    <property type="entry name" value="HATPase_C_sf"/>
</dbReference>
<dbReference type="RefSeq" id="WP_149789364.1">
    <property type="nucleotide sequence ID" value="NZ_FNIO01000009.1"/>
</dbReference>
<organism evidence="10 11">
    <name type="scientific">Lutimaribacter pacificus</name>
    <dbReference type="NCBI Taxonomy" id="391948"/>
    <lineage>
        <taxon>Bacteria</taxon>
        <taxon>Pseudomonadati</taxon>
        <taxon>Pseudomonadota</taxon>
        <taxon>Alphaproteobacteria</taxon>
        <taxon>Rhodobacterales</taxon>
        <taxon>Roseobacteraceae</taxon>
        <taxon>Lutimaribacter</taxon>
    </lineage>
</organism>
<keyword evidence="8" id="KW-0472">Membrane</keyword>
<keyword evidence="11" id="KW-1185">Reference proteome</keyword>
<dbReference type="GO" id="GO:0005524">
    <property type="term" value="F:ATP binding"/>
    <property type="evidence" value="ECO:0007669"/>
    <property type="project" value="UniProtKB-KW"/>
</dbReference>
<proteinExistence type="predicted"/>
<keyword evidence="4" id="KW-0808">Transferase</keyword>
<dbReference type="EMBL" id="FQZZ01000009">
    <property type="protein sequence ID" value="SHK77991.1"/>
    <property type="molecule type" value="Genomic_DNA"/>
</dbReference>
<evidence type="ECO:0000256" key="3">
    <source>
        <dbReference type="ARBA" id="ARBA00022553"/>
    </source>
</evidence>
<evidence type="ECO:0000313" key="10">
    <source>
        <dbReference type="EMBL" id="SHK77991.1"/>
    </source>
</evidence>
<dbReference type="GO" id="GO:0004673">
    <property type="term" value="F:protein histidine kinase activity"/>
    <property type="evidence" value="ECO:0007669"/>
    <property type="project" value="UniProtKB-EC"/>
</dbReference>
<dbReference type="Proteomes" id="UP000324252">
    <property type="component" value="Unassembled WGS sequence"/>
</dbReference>
<gene>
    <name evidence="10" type="ORF">SAMN05444142_10959</name>
</gene>
<comment type="catalytic activity">
    <reaction evidence="1">
        <text>ATP + protein L-histidine = ADP + protein N-phospho-L-histidine.</text>
        <dbReference type="EC" id="2.7.13.3"/>
    </reaction>
</comment>
<evidence type="ECO:0000256" key="2">
    <source>
        <dbReference type="ARBA" id="ARBA00012438"/>
    </source>
</evidence>
<keyword evidence="7" id="KW-0067">ATP-binding</keyword>
<keyword evidence="8" id="KW-1133">Transmembrane helix</keyword>
<protein>
    <recommendedName>
        <fullName evidence="2">histidine kinase</fullName>
        <ecNumber evidence="2">2.7.13.3</ecNumber>
    </recommendedName>
</protein>
<dbReference type="Gene3D" id="3.30.450.20">
    <property type="entry name" value="PAS domain"/>
    <property type="match status" value="1"/>
</dbReference>
<name>A0A1H0M5C7_9RHOB</name>
<accession>A0A1H0M5C7</accession>
<evidence type="ECO:0000256" key="8">
    <source>
        <dbReference type="SAM" id="Phobius"/>
    </source>
</evidence>
<evidence type="ECO:0000256" key="4">
    <source>
        <dbReference type="ARBA" id="ARBA00022679"/>
    </source>
</evidence>
<feature type="transmembrane region" description="Helical" evidence="8">
    <location>
        <begin position="283"/>
        <end position="308"/>
    </location>
</feature>
<dbReference type="Gene3D" id="3.30.565.10">
    <property type="entry name" value="Histidine kinase-like ATPase, C-terminal domain"/>
    <property type="match status" value="1"/>
</dbReference>
<dbReference type="PANTHER" id="PTHR41523:SF8">
    <property type="entry name" value="ETHYLENE RESPONSE SENSOR PROTEIN"/>
    <property type="match status" value="1"/>
</dbReference>
<dbReference type="AlphaFoldDB" id="A0A1H0M5C7"/>
<evidence type="ECO:0000256" key="1">
    <source>
        <dbReference type="ARBA" id="ARBA00000085"/>
    </source>
</evidence>
<keyword evidence="6 10" id="KW-0418">Kinase</keyword>
<dbReference type="InterPro" id="IPR011495">
    <property type="entry name" value="Sig_transdc_His_kin_sub2_dim/P"/>
</dbReference>
<dbReference type="Pfam" id="PF07568">
    <property type="entry name" value="HisKA_2"/>
    <property type="match status" value="1"/>
</dbReference>
<dbReference type="PANTHER" id="PTHR41523">
    <property type="entry name" value="TWO-COMPONENT SYSTEM SENSOR PROTEIN"/>
    <property type="match status" value="1"/>
</dbReference>
<evidence type="ECO:0000256" key="6">
    <source>
        <dbReference type="ARBA" id="ARBA00022777"/>
    </source>
</evidence>
<sequence>MRPNGVPPDTRWNTLQMRAAIVLTIVLLPLGLLAVLQTQRAVEGAQKVYRADIVARTSRAVWPEHEAIYHAFGLAQGLAATVGEIDMSRAQCVELMESVVARGTGVGFAAYLDREARSRCNSLDQEIDFSANRDSQRLYAEPRSDISFTPSTEAGSAAAIVFNQPVYDRAGAFDGFVSLSFSALPLVELRERDDLPDTTRILIFNNKGEILTSDIAPDELPALLPADIELMDIVREREFVFHGASQNGEMRDFVLVPIVPRRAYALGSWERDLPFSYASPVSWSMMLFPVIMWLVTLVVVLLTLRHMVIRPIKTLRMRFRNFADGRSLLRGNSLKSASSELREIGGAFESLAEKVVRDEALLEDRIHERELLLREVHHRVKNNLQLMSSIINMQIRQADEPKAEEALQRVRGRLASLAKFHKDLYQTSSLAKLRVDDLLRDLVEQTYAMGAEPGKHIELRFDLDPVELSPDQASPLAMLATEAVTNALKYLSADPGRPRYVKMTLRAEPGDAPDGEPLIRLEIENSMASDAPVDGAGLGIRLIAAFASQLEAGTQHEHKAHCYLLTVVFRRKPFGTTETLSAALRHP</sequence>
<keyword evidence="3" id="KW-0597">Phosphoprotein</keyword>
<keyword evidence="8" id="KW-0812">Transmembrane</keyword>
<keyword evidence="5" id="KW-0547">Nucleotide-binding</keyword>
<evidence type="ECO:0000256" key="5">
    <source>
        <dbReference type="ARBA" id="ARBA00022741"/>
    </source>
</evidence>
<reference evidence="10 11" key="1">
    <citation type="submission" date="2016-11" db="EMBL/GenBank/DDBJ databases">
        <authorList>
            <person name="Varghese N."/>
            <person name="Submissions S."/>
        </authorList>
    </citation>
    <scope>NUCLEOTIDE SEQUENCE [LARGE SCALE GENOMIC DNA]</scope>
    <source>
        <strain evidence="10 11">DSM 29620</strain>
    </source>
</reference>
<evidence type="ECO:0000259" key="9">
    <source>
        <dbReference type="Pfam" id="PF07568"/>
    </source>
</evidence>
<dbReference type="CDD" id="cd18773">
    <property type="entry name" value="PDC1_HK_sensor"/>
    <property type="match status" value="1"/>
</dbReference>
<feature type="domain" description="Signal transduction histidine kinase subgroup 2 dimerisation and phosphoacceptor" evidence="9">
    <location>
        <begin position="375"/>
        <end position="446"/>
    </location>
</feature>
<evidence type="ECO:0000313" key="11">
    <source>
        <dbReference type="Proteomes" id="UP000324252"/>
    </source>
</evidence>
<evidence type="ECO:0000256" key="7">
    <source>
        <dbReference type="ARBA" id="ARBA00022840"/>
    </source>
</evidence>
<dbReference type="EC" id="2.7.13.3" evidence="2"/>